<reference evidence="9" key="1">
    <citation type="submission" date="2021-04" db="EMBL/GenBank/DDBJ databases">
        <authorList>
            <person name="Chebbi M.A.C M."/>
        </authorList>
    </citation>
    <scope>NUCLEOTIDE SEQUENCE</scope>
</reference>
<keyword evidence="4 9" id="KW-0489">Methyltransferase</keyword>
<dbReference type="SUPFAM" id="SSF75217">
    <property type="entry name" value="alpha/beta knot"/>
    <property type="match status" value="1"/>
</dbReference>
<evidence type="ECO:0000256" key="5">
    <source>
        <dbReference type="ARBA" id="ARBA00022679"/>
    </source>
</evidence>
<dbReference type="GO" id="GO:0019843">
    <property type="term" value="F:rRNA binding"/>
    <property type="evidence" value="ECO:0007669"/>
    <property type="project" value="UniProtKB-KW"/>
</dbReference>
<protein>
    <submittedName>
        <fullName evidence="9">Similar to Emg1: Ribosomal RNA small subunit methyltransferase NEP1 (Mus musculus)</fullName>
    </submittedName>
</protein>
<dbReference type="GO" id="GO:0070037">
    <property type="term" value="F:rRNA (pseudouridine) methyltransferase activity"/>
    <property type="evidence" value="ECO:0007669"/>
    <property type="project" value="InterPro"/>
</dbReference>
<dbReference type="InterPro" id="IPR005304">
    <property type="entry name" value="Rbsml_bgen_MeTrfase_EMG1/NEP1"/>
</dbReference>
<comment type="similarity">
    <text evidence="1">Belongs to the class IV-like SAM-binding methyltransferase superfamily. RNA methyltransferase NEP1 family.</text>
</comment>
<dbReference type="Pfam" id="PF03587">
    <property type="entry name" value="EMG1"/>
    <property type="match status" value="1"/>
</dbReference>
<dbReference type="InterPro" id="IPR029026">
    <property type="entry name" value="tRNA_m1G_MTases_N"/>
</dbReference>
<evidence type="ECO:0000256" key="2">
    <source>
        <dbReference type="ARBA" id="ARBA00022517"/>
    </source>
</evidence>
<accession>A0A8J2HMT8</accession>
<evidence type="ECO:0000313" key="10">
    <source>
        <dbReference type="Proteomes" id="UP000786811"/>
    </source>
</evidence>
<name>A0A8J2HMT8_COTCN</name>
<dbReference type="GO" id="GO:0070475">
    <property type="term" value="P:rRNA base methylation"/>
    <property type="evidence" value="ECO:0007669"/>
    <property type="project" value="InterPro"/>
</dbReference>
<sequence>MSKKRQRKTQYNENEYDVIPKSLKVMRNSSQKKRLIVILENAQLETVKVYVHTKNNVLFEVDRFIEVPTYFDEFAELMVCLLHKHKIRAVINESILLKVIKNPITDWLPAGCKKILMSFSADKIKDPKELVPDDEPISHLNLTLVHGLEIPEHQSVSNSWVSRFEQSIATDSSVDFRCSISDFKLLPSADLKNSGRWTIHIVFLRYIDFLPVEA</sequence>
<dbReference type="PANTHER" id="PTHR12636">
    <property type="entry name" value="NEP1/MRA1"/>
    <property type="match status" value="1"/>
</dbReference>
<keyword evidence="3" id="KW-0698">rRNA processing</keyword>
<keyword evidence="10" id="KW-1185">Reference proteome</keyword>
<dbReference type="EMBL" id="CAJNRD030001123">
    <property type="protein sequence ID" value="CAG5102046.1"/>
    <property type="molecule type" value="Genomic_DNA"/>
</dbReference>
<keyword evidence="8" id="KW-0694">RNA-binding</keyword>
<dbReference type="Gene3D" id="3.40.1280.10">
    <property type="match status" value="1"/>
</dbReference>
<dbReference type="GO" id="GO:0032040">
    <property type="term" value="C:small-subunit processome"/>
    <property type="evidence" value="ECO:0007669"/>
    <property type="project" value="TreeGrafter"/>
</dbReference>
<dbReference type="OrthoDB" id="269804at2759"/>
<evidence type="ECO:0000256" key="6">
    <source>
        <dbReference type="ARBA" id="ARBA00022691"/>
    </source>
</evidence>
<evidence type="ECO:0000256" key="4">
    <source>
        <dbReference type="ARBA" id="ARBA00022603"/>
    </source>
</evidence>
<dbReference type="Proteomes" id="UP000786811">
    <property type="component" value="Unassembled WGS sequence"/>
</dbReference>
<evidence type="ECO:0000256" key="8">
    <source>
        <dbReference type="ARBA" id="ARBA00022884"/>
    </source>
</evidence>
<gene>
    <name evidence="9" type="ORF">HICCMSTLAB_LOCUS10819</name>
</gene>
<evidence type="ECO:0000313" key="9">
    <source>
        <dbReference type="EMBL" id="CAG5102046.1"/>
    </source>
</evidence>
<evidence type="ECO:0000256" key="1">
    <source>
        <dbReference type="ARBA" id="ARBA00008115"/>
    </source>
</evidence>
<evidence type="ECO:0000256" key="7">
    <source>
        <dbReference type="ARBA" id="ARBA00022730"/>
    </source>
</evidence>
<dbReference type="PANTHER" id="PTHR12636:SF5">
    <property type="entry name" value="RIBOSOMAL RNA SMALL SUBUNIT METHYLTRANSFERASE NEP1"/>
    <property type="match status" value="1"/>
</dbReference>
<keyword evidence="2" id="KW-0690">Ribosome biogenesis</keyword>
<dbReference type="AlphaFoldDB" id="A0A8J2HMT8"/>
<keyword evidence="7" id="KW-0699">rRNA-binding</keyword>
<keyword evidence="6" id="KW-0949">S-adenosyl-L-methionine</keyword>
<organism evidence="9 10">
    <name type="scientific">Cotesia congregata</name>
    <name type="common">Parasitoid wasp</name>
    <name type="synonym">Apanteles congregatus</name>
    <dbReference type="NCBI Taxonomy" id="51543"/>
    <lineage>
        <taxon>Eukaryota</taxon>
        <taxon>Metazoa</taxon>
        <taxon>Ecdysozoa</taxon>
        <taxon>Arthropoda</taxon>
        <taxon>Hexapoda</taxon>
        <taxon>Insecta</taxon>
        <taxon>Pterygota</taxon>
        <taxon>Neoptera</taxon>
        <taxon>Endopterygota</taxon>
        <taxon>Hymenoptera</taxon>
        <taxon>Apocrita</taxon>
        <taxon>Ichneumonoidea</taxon>
        <taxon>Braconidae</taxon>
        <taxon>Microgastrinae</taxon>
        <taxon>Cotesia</taxon>
    </lineage>
</organism>
<dbReference type="InterPro" id="IPR029028">
    <property type="entry name" value="Alpha/beta_knot_MTases"/>
</dbReference>
<evidence type="ECO:0000256" key="3">
    <source>
        <dbReference type="ARBA" id="ARBA00022552"/>
    </source>
</evidence>
<keyword evidence="5" id="KW-0808">Transferase</keyword>
<proteinExistence type="inferred from homology"/>
<comment type="caution">
    <text evidence="9">The sequence shown here is derived from an EMBL/GenBank/DDBJ whole genome shotgun (WGS) entry which is preliminary data.</text>
</comment>